<evidence type="ECO:0000256" key="7">
    <source>
        <dbReference type="ARBA" id="ARBA00022777"/>
    </source>
</evidence>
<evidence type="ECO:0000256" key="2">
    <source>
        <dbReference type="ARBA" id="ARBA00012980"/>
    </source>
</evidence>
<dbReference type="EC" id="2.7.4.9" evidence="2 11"/>
<dbReference type="InterPro" id="IPR039430">
    <property type="entry name" value="Thymidylate_kin-like_dom"/>
</dbReference>
<dbReference type="CDD" id="cd01672">
    <property type="entry name" value="TMPK"/>
    <property type="match status" value="1"/>
</dbReference>
<keyword evidence="8 11" id="KW-0067">ATP-binding</keyword>
<dbReference type="HAMAP" id="MF_00165">
    <property type="entry name" value="Thymidylate_kinase"/>
    <property type="match status" value="1"/>
</dbReference>
<dbReference type="Pfam" id="PF02223">
    <property type="entry name" value="Thymidylate_kin"/>
    <property type="match status" value="1"/>
</dbReference>
<reference evidence="13 14" key="1">
    <citation type="submission" date="2018-10" db="EMBL/GenBank/DDBJ databases">
        <title>Kocuria sp. M5W7-7, whole genome shotgun sequence.</title>
        <authorList>
            <person name="Tuo L."/>
        </authorList>
    </citation>
    <scope>NUCLEOTIDE SEQUENCE [LARGE SCALE GENOMIC DNA]</scope>
    <source>
        <strain evidence="13 14">M5W7-7</strain>
    </source>
</reference>
<comment type="caution">
    <text evidence="13">The sequence shown here is derived from an EMBL/GenBank/DDBJ whole genome shotgun (WGS) entry which is preliminary data.</text>
</comment>
<name>A0A3N3ZV01_9MICC</name>
<protein>
    <recommendedName>
        <fullName evidence="3 11">Thymidylate kinase</fullName>
        <ecNumber evidence="2 11">2.7.4.9</ecNumber>
    </recommendedName>
    <alternativeName>
        <fullName evidence="11">dTMP kinase</fullName>
    </alternativeName>
</protein>
<evidence type="ECO:0000256" key="4">
    <source>
        <dbReference type="ARBA" id="ARBA00022679"/>
    </source>
</evidence>
<dbReference type="NCBIfam" id="TIGR00041">
    <property type="entry name" value="DTMP_kinase"/>
    <property type="match status" value="1"/>
</dbReference>
<dbReference type="PANTHER" id="PTHR10344">
    <property type="entry name" value="THYMIDYLATE KINASE"/>
    <property type="match status" value="1"/>
</dbReference>
<dbReference type="SUPFAM" id="SSF52540">
    <property type="entry name" value="P-loop containing nucleoside triphosphate hydrolases"/>
    <property type="match status" value="1"/>
</dbReference>
<keyword evidence="7 11" id="KW-0418">Kinase</keyword>
<proteinExistence type="inferred from homology"/>
<dbReference type="GO" id="GO:0005829">
    <property type="term" value="C:cytosol"/>
    <property type="evidence" value="ECO:0007669"/>
    <property type="project" value="TreeGrafter"/>
</dbReference>
<organism evidence="13 14">
    <name type="scientific">Kocuria soli</name>
    <dbReference type="NCBI Taxonomy" id="2485125"/>
    <lineage>
        <taxon>Bacteria</taxon>
        <taxon>Bacillati</taxon>
        <taxon>Actinomycetota</taxon>
        <taxon>Actinomycetes</taxon>
        <taxon>Micrococcales</taxon>
        <taxon>Micrococcaceae</taxon>
        <taxon>Kocuria</taxon>
    </lineage>
</organism>
<dbReference type="GO" id="GO:0006233">
    <property type="term" value="P:dTDP biosynthetic process"/>
    <property type="evidence" value="ECO:0007669"/>
    <property type="project" value="InterPro"/>
</dbReference>
<dbReference type="OrthoDB" id="9774907at2"/>
<evidence type="ECO:0000259" key="12">
    <source>
        <dbReference type="Pfam" id="PF02223"/>
    </source>
</evidence>
<dbReference type="InterPro" id="IPR027417">
    <property type="entry name" value="P-loop_NTPase"/>
</dbReference>
<sequence length="207" mass="22345">MFIALEGGDGAGKSTQIKRLTRNLQDTGHTVLTTREPGGSPMGEEIRDLVLNPAYAPVGARTEALLFAASRSAHVETVIRPALQRGEVVVTDRYLDSSVAYQGAGRGLGTAVVRDLNTWAVSGLMPDLTVLLDVSAATGRARRSSRTEDRMEQESEEFHDQVRQAFLDLAAQSPDRYLVLPADSPVPALAERIAARAQEILGARRLP</sequence>
<evidence type="ECO:0000256" key="9">
    <source>
        <dbReference type="ARBA" id="ARBA00048743"/>
    </source>
</evidence>
<comment type="function">
    <text evidence="10 11">Phosphorylation of dTMP to form dTDP in both de novo and salvage pathways of dTTP synthesis.</text>
</comment>
<keyword evidence="5 11" id="KW-0545">Nucleotide biosynthesis</keyword>
<dbReference type="GO" id="GO:0006235">
    <property type="term" value="P:dTTP biosynthetic process"/>
    <property type="evidence" value="ECO:0007669"/>
    <property type="project" value="UniProtKB-UniRule"/>
</dbReference>
<keyword evidence="6 11" id="KW-0547">Nucleotide-binding</keyword>
<evidence type="ECO:0000256" key="3">
    <source>
        <dbReference type="ARBA" id="ARBA00017144"/>
    </source>
</evidence>
<dbReference type="GO" id="GO:0006227">
    <property type="term" value="P:dUDP biosynthetic process"/>
    <property type="evidence" value="ECO:0007669"/>
    <property type="project" value="TreeGrafter"/>
</dbReference>
<dbReference type="RefSeq" id="WP_123826272.1">
    <property type="nucleotide sequence ID" value="NZ_RKMF01000015.1"/>
</dbReference>
<comment type="similarity">
    <text evidence="1 11">Belongs to the thymidylate kinase family.</text>
</comment>
<dbReference type="GO" id="GO:0005524">
    <property type="term" value="F:ATP binding"/>
    <property type="evidence" value="ECO:0007669"/>
    <property type="project" value="UniProtKB-UniRule"/>
</dbReference>
<dbReference type="EMBL" id="RKMF01000015">
    <property type="protein sequence ID" value="ROZ62093.1"/>
    <property type="molecule type" value="Genomic_DNA"/>
</dbReference>
<evidence type="ECO:0000256" key="6">
    <source>
        <dbReference type="ARBA" id="ARBA00022741"/>
    </source>
</evidence>
<gene>
    <name evidence="11" type="primary">tmk</name>
    <name evidence="13" type="ORF">EDL96_11240</name>
</gene>
<dbReference type="Proteomes" id="UP000270616">
    <property type="component" value="Unassembled WGS sequence"/>
</dbReference>
<dbReference type="AlphaFoldDB" id="A0A3N3ZV01"/>
<keyword evidence="14" id="KW-1185">Reference proteome</keyword>
<dbReference type="GO" id="GO:0004798">
    <property type="term" value="F:dTMP kinase activity"/>
    <property type="evidence" value="ECO:0007669"/>
    <property type="project" value="UniProtKB-UniRule"/>
</dbReference>
<keyword evidence="4 11" id="KW-0808">Transferase</keyword>
<feature type="binding site" evidence="11">
    <location>
        <begin position="7"/>
        <end position="14"/>
    </location>
    <ligand>
        <name>ATP</name>
        <dbReference type="ChEBI" id="CHEBI:30616"/>
    </ligand>
</feature>
<dbReference type="InterPro" id="IPR018095">
    <property type="entry name" value="Thymidylate_kin_CS"/>
</dbReference>
<dbReference type="PROSITE" id="PS01331">
    <property type="entry name" value="THYMIDYLATE_KINASE"/>
    <property type="match status" value="1"/>
</dbReference>
<accession>A0A3N3ZV01</accession>
<evidence type="ECO:0000256" key="1">
    <source>
        <dbReference type="ARBA" id="ARBA00009776"/>
    </source>
</evidence>
<dbReference type="InterPro" id="IPR018094">
    <property type="entry name" value="Thymidylate_kinase"/>
</dbReference>
<dbReference type="FunFam" id="3.40.50.300:FF:000225">
    <property type="entry name" value="Thymidylate kinase"/>
    <property type="match status" value="1"/>
</dbReference>
<dbReference type="Gene3D" id="3.40.50.300">
    <property type="entry name" value="P-loop containing nucleotide triphosphate hydrolases"/>
    <property type="match status" value="1"/>
</dbReference>
<feature type="domain" description="Thymidylate kinase-like" evidence="12">
    <location>
        <begin position="5"/>
        <end position="193"/>
    </location>
</feature>
<evidence type="ECO:0000313" key="14">
    <source>
        <dbReference type="Proteomes" id="UP000270616"/>
    </source>
</evidence>
<comment type="catalytic activity">
    <reaction evidence="9 11">
        <text>dTMP + ATP = dTDP + ADP</text>
        <dbReference type="Rhea" id="RHEA:13517"/>
        <dbReference type="ChEBI" id="CHEBI:30616"/>
        <dbReference type="ChEBI" id="CHEBI:58369"/>
        <dbReference type="ChEBI" id="CHEBI:63528"/>
        <dbReference type="ChEBI" id="CHEBI:456216"/>
        <dbReference type="EC" id="2.7.4.9"/>
    </reaction>
</comment>
<evidence type="ECO:0000313" key="13">
    <source>
        <dbReference type="EMBL" id="ROZ62093.1"/>
    </source>
</evidence>
<evidence type="ECO:0000256" key="11">
    <source>
        <dbReference type="HAMAP-Rule" id="MF_00165"/>
    </source>
</evidence>
<evidence type="ECO:0000256" key="10">
    <source>
        <dbReference type="ARBA" id="ARBA00057735"/>
    </source>
</evidence>
<evidence type="ECO:0000256" key="5">
    <source>
        <dbReference type="ARBA" id="ARBA00022727"/>
    </source>
</evidence>
<dbReference type="PANTHER" id="PTHR10344:SF4">
    <property type="entry name" value="UMP-CMP KINASE 2, MITOCHONDRIAL"/>
    <property type="match status" value="1"/>
</dbReference>
<evidence type="ECO:0000256" key="8">
    <source>
        <dbReference type="ARBA" id="ARBA00022840"/>
    </source>
</evidence>